<dbReference type="Pfam" id="PF13499">
    <property type="entry name" value="EF-hand_7"/>
    <property type="match status" value="1"/>
</dbReference>
<evidence type="ECO:0000259" key="4">
    <source>
        <dbReference type="PROSITE" id="PS50222"/>
    </source>
</evidence>
<dbReference type="SMART" id="SM00054">
    <property type="entry name" value="EFh"/>
    <property type="match status" value="3"/>
</dbReference>
<name>A0A177WHX7_BATDL</name>
<dbReference type="PANTHER" id="PTHR23055">
    <property type="entry name" value="CALCIUM BINDING PROTEINS"/>
    <property type="match status" value="1"/>
</dbReference>
<dbReference type="SUPFAM" id="SSF47473">
    <property type="entry name" value="EF-hand"/>
    <property type="match status" value="1"/>
</dbReference>
<dbReference type="VEuPathDB" id="FungiDB:BDEG_23253"/>
<dbReference type="PROSITE" id="PS00018">
    <property type="entry name" value="EF_HAND_1"/>
    <property type="match status" value="3"/>
</dbReference>
<evidence type="ECO:0000256" key="1">
    <source>
        <dbReference type="ARBA" id="ARBA00022723"/>
    </source>
</evidence>
<sequence>MLAKTCVSRAEIDILGRSFTLTAQTSDKIDRSRFRDMLADTFGVDDSLIMDRDADNYISFDEYIKGMSVFLNGRYEERLKFCFRVYDLNGDRYISKEEMFQMLKNCLVKGAVEEDEDGVKDLVDLVLKKLDEDRDGRVSEADWAGAIAKETLLMEAFGHCLPDAKVDEYD</sequence>
<dbReference type="InterPro" id="IPR011992">
    <property type="entry name" value="EF-hand-dom_pair"/>
</dbReference>
<evidence type="ECO:0000256" key="3">
    <source>
        <dbReference type="ARBA" id="ARBA00022837"/>
    </source>
</evidence>
<dbReference type="PANTHER" id="PTHR23055:SF60">
    <property type="entry name" value="CALAXIN"/>
    <property type="match status" value="1"/>
</dbReference>
<dbReference type="InterPro" id="IPR002048">
    <property type="entry name" value="EF_hand_dom"/>
</dbReference>
<dbReference type="InterPro" id="IPR018247">
    <property type="entry name" value="EF_Hand_1_Ca_BS"/>
</dbReference>
<dbReference type="Proteomes" id="UP000077115">
    <property type="component" value="Unassembled WGS sequence"/>
</dbReference>
<dbReference type="eggNOG" id="KOG0044">
    <property type="taxonomic scope" value="Eukaryota"/>
</dbReference>
<reference evidence="5 6" key="2">
    <citation type="submission" date="2016-05" db="EMBL/GenBank/DDBJ databases">
        <title>Lineage-specific infection strategies underlie the spectrum of fungal disease in amphibians.</title>
        <authorList>
            <person name="Cuomo C.A."/>
            <person name="Farrer R.A."/>
            <person name="James T."/>
            <person name="Longcore J."/>
            <person name="Birren B."/>
        </authorList>
    </citation>
    <scope>NUCLEOTIDE SEQUENCE [LARGE SCALE GENOMIC DNA]</scope>
    <source>
        <strain evidence="5 6">JEL423</strain>
    </source>
</reference>
<feature type="domain" description="EF-hand" evidence="4">
    <location>
        <begin position="50"/>
        <end position="73"/>
    </location>
</feature>
<feature type="domain" description="EF-hand" evidence="4">
    <location>
        <begin position="74"/>
        <end position="109"/>
    </location>
</feature>
<dbReference type="PROSITE" id="PS50222">
    <property type="entry name" value="EF_HAND_2"/>
    <property type="match status" value="3"/>
</dbReference>
<evidence type="ECO:0000313" key="6">
    <source>
        <dbReference type="Proteomes" id="UP000077115"/>
    </source>
</evidence>
<dbReference type="InterPro" id="IPR028846">
    <property type="entry name" value="Recoverin"/>
</dbReference>
<reference evidence="5 6" key="1">
    <citation type="submission" date="2006-10" db="EMBL/GenBank/DDBJ databases">
        <title>The Genome Sequence of Batrachochytrium dendrobatidis JEL423.</title>
        <authorList>
            <consortium name="The Broad Institute Genome Sequencing Platform"/>
            <person name="Birren B."/>
            <person name="Lander E."/>
            <person name="Galagan J."/>
            <person name="Cuomo C."/>
            <person name="Devon K."/>
            <person name="Jaffe D."/>
            <person name="Butler J."/>
            <person name="Alvarez P."/>
            <person name="Gnerre S."/>
            <person name="Grabherr M."/>
            <person name="Kleber M."/>
            <person name="Mauceli E."/>
            <person name="Brockman W."/>
            <person name="Young S."/>
            <person name="LaButti K."/>
            <person name="Sykes S."/>
            <person name="DeCaprio D."/>
            <person name="Crawford M."/>
            <person name="Koehrsen M."/>
            <person name="Engels R."/>
            <person name="Montgomery P."/>
            <person name="Pearson M."/>
            <person name="Howarth C."/>
            <person name="Larson L."/>
            <person name="White J."/>
            <person name="O'Leary S."/>
            <person name="Kodira C."/>
            <person name="Zeng Q."/>
            <person name="Yandava C."/>
            <person name="Alvarado L."/>
            <person name="Longcore J."/>
            <person name="James T."/>
        </authorList>
    </citation>
    <scope>NUCLEOTIDE SEQUENCE [LARGE SCALE GENOMIC DNA]</scope>
    <source>
        <strain evidence="5 6">JEL423</strain>
    </source>
</reference>
<evidence type="ECO:0000313" key="5">
    <source>
        <dbReference type="EMBL" id="OAJ39402.1"/>
    </source>
</evidence>
<feature type="domain" description="EF-hand" evidence="4">
    <location>
        <begin position="118"/>
        <end position="153"/>
    </location>
</feature>
<keyword evidence="3" id="KW-0106">Calcium</keyword>
<keyword evidence="2" id="KW-0677">Repeat</keyword>
<evidence type="ECO:0000256" key="2">
    <source>
        <dbReference type="ARBA" id="ARBA00022737"/>
    </source>
</evidence>
<dbReference type="GO" id="GO:0005509">
    <property type="term" value="F:calcium ion binding"/>
    <property type="evidence" value="ECO:0007669"/>
    <property type="project" value="InterPro"/>
</dbReference>
<dbReference type="Gene3D" id="1.10.238.10">
    <property type="entry name" value="EF-hand"/>
    <property type="match status" value="1"/>
</dbReference>
<accession>A0A177WHX7</accession>
<keyword evidence="1" id="KW-0479">Metal-binding</keyword>
<dbReference type="AlphaFoldDB" id="A0A177WHX7"/>
<protein>
    <recommendedName>
        <fullName evidence="4">EF-hand domain-containing protein</fullName>
    </recommendedName>
</protein>
<dbReference type="EMBL" id="DS022303">
    <property type="protein sequence ID" value="OAJ39402.1"/>
    <property type="molecule type" value="Genomic_DNA"/>
</dbReference>
<proteinExistence type="predicted"/>
<dbReference type="OrthoDB" id="191686at2759"/>
<organism evidence="5 6">
    <name type="scientific">Batrachochytrium dendrobatidis (strain JEL423)</name>
    <dbReference type="NCBI Taxonomy" id="403673"/>
    <lineage>
        <taxon>Eukaryota</taxon>
        <taxon>Fungi</taxon>
        <taxon>Fungi incertae sedis</taxon>
        <taxon>Chytridiomycota</taxon>
        <taxon>Chytridiomycota incertae sedis</taxon>
        <taxon>Chytridiomycetes</taxon>
        <taxon>Rhizophydiales</taxon>
        <taxon>Rhizophydiales incertae sedis</taxon>
        <taxon>Batrachochytrium</taxon>
    </lineage>
</organism>
<dbReference type="STRING" id="403673.A0A177WHX7"/>
<gene>
    <name evidence="5" type="ORF">BDEG_23253</name>
</gene>